<dbReference type="InterPro" id="IPR050307">
    <property type="entry name" value="Sterol_Desaturase_Related"/>
</dbReference>
<evidence type="ECO:0000256" key="3">
    <source>
        <dbReference type="ARBA" id="ARBA00022989"/>
    </source>
</evidence>
<gene>
    <name evidence="6" type="ORF">HK099_005691</name>
</gene>
<keyword evidence="7" id="KW-1185">Reference proteome</keyword>
<keyword evidence="4" id="KW-0472">Membrane</keyword>
<feature type="domain" description="Fatty acid hydroxylase" evidence="5">
    <location>
        <begin position="10"/>
        <end position="83"/>
    </location>
</feature>
<sequence>MHVAPIAISAQFAHPLAGPTICGSHILTMWAWMCIALLSTVNSHSDFDFPFLHRGSTRFHDFHHEKFNYCYGTLGFLDWLHGTDTAFVERYGASCLTIGLKSDQEKPKGGLVKKKKLRDSSVDLSYDSKEKSVKLE</sequence>
<proteinExistence type="predicted"/>
<evidence type="ECO:0000256" key="4">
    <source>
        <dbReference type="ARBA" id="ARBA00023136"/>
    </source>
</evidence>
<evidence type="ECO:0000256" key="1">
    <source>
        <dbReference type="ARBA" id="ARBA00004370"/>
    </source>
</evidence>
<accession>A0AAD5XXF2</accession>
<dbReference type="InterPro" id="IPR006694">
    <property type="entry name" value="Fatty_acid_hydroxylase"/>
</dbReference>
<dbReference type="GO" id="GO:0016020">
    <property type="term" value="C:membrane"/>
    <property type="evidence" value="ECO:0007669"/>
    <property type="project" value="UniProtKB-SubCell"/>
</dbReference>
<name>A0AAD5XXF2_9FUNG</name>
<dbReference type="GO" id="GO:0016491">
    <property type="term" value="F:oxidoreductase activity"/>
    <property type="evidence" value="ECO:0007669"/>
    <property type="project" value="InterPro"/>
</dbReference>
<reference evidence="6" key="1">
    <citation type="submission" date="2020-05" db="EMBL/GenBank/DDBJ databases">
        <title>Phylogenomic resolution of chytrid fungi.</title>
        <authorList>
            <person name="Stajich J.E."/>
            <person name="Amses K."/>
            <person name="Simmons R."/>
            <person name="Seto K."/>
            <person name="Myers J."/>
            <person name="Bonds A."/>
            <person name="Quandt C.A."/>
            <person name="Barry K."/>
            <person name="Liu P."/>
            <person name="Grigoriev I."/>
            <person name="Longcore J.E."/>
            <person name="James T.Y."/>
        </authorList>
    </citation>
    <scope>NUCLEOTIDE SEQUENCE</scope>
    <source>
        <strain evidence="6">JEL0476</strain>
    </source>
</reference>
<evidence type="ECO:0000313" key="6">
    <source>
        <dbReference type="EMBL" id="KAJ3216874.1"/>
    </source>
</evidence>
<dbReference type="Pfam" id="PF04116">
    <property type="entry name" value="FA_hydroxylase"/>
    <property type="match status" value="1"/>
</dbReference>
<evidence type="ECO:0000259" key="5">
    <source>
        <dbReference type="Pfam" id="PF04116"/>
    </source>
</evidence>
<keyword evidence="3" id="KW-1133">Transmembrane helix</keyword>
<dbReference type="AlphaFoldDB" id="A0AAD5XXF2"/>
<comment type="subcellular location">
    <subcellularLocation>
        <location evidence="1">Membrane</location>
    </subcellularLocation>
</comment>
<dbReference type="GO" id="GO:0008610">
    <property type="term" value="P:lipid biosynthetic process"/>
    <property type="evidence" value="ECO:0007669"/>
    <property type="project" value="InterPro"/>
</dbReference>
<keyword evidence="2" id="KW-0812">Transmembrane</keyword>
<comment type="caution">
    <text evidence="6">The sequence shown here is derived from an EMBL/GenBank/DDBJ whole genome shotgun (WGS) entry which is preliminary data.</text>
</comment>
<protein>
    <recommendedName>
        <fullName evidence="5">Fatty acid hydroxylase domain-containing protein</fullName>
    </recommendedName>
</protein>
<evidence type="ECO:0000256" key="2">
    <source>
        <dbReference type="ARBA" id="ARBA00022692"/>
    </source>
</evidence>
<dbReference type="GO" id="GO:0005506">
    <property type="term" value="F:iron ion binding"/>
    <property type="evidence" value="ECO:0007669"/>
    <property type="project" value="InterPro"/>
</dbReference>
<dbReference type="EMBL" id="JADGJW010000456">
    <property type="protein sequence ID" value="KAJ3216874.1"/>
    <property type="molecule type" value="Genomic_DNA"/>
</dbReference>
<dbReference type="PANTHER" id="PTHR11863">
    <property type="entry name" value="STEROL DESATURASE"/>
    <property type="match status" value="1"/>
</dbReference>
<dbReference type="Proteomes" id="UP001211065">
    <property type="component" value="Unassembled WGS sequence"/>
</dbReference>
<organism evidence="6 7">
    <name type="scientific">Clydaea vesicula</name>
    <dbReference type="NCBI Taxonomy" id="447962"/>
    <lineage>
        <taxon>Eukaryota</taxon>
        <taxon>Fungi</taxon>
        <taxon>Fungi incertae sedis</taxon>
        <taxon>Chytridiomycota</taxon>
        <taxon>Chytridiomycota incertae sedis</taxon>
        <taxon>Chytridiomycetes</taxon>
        <taxon>Lobulomycetales</taxon>
        <taxon>Lobulomycetaceae</taxon>
        <taxon>Clydaea</taxon>
    </lineage>
</organism>
<evidence type="ECO:0000313" key="7">
    <source>
        <dbReference type="Proteomes" id="UP001211065"/>
    </source>
</evidence>